<comment type="caution">
    <text evidence="2">The sequence shown here is derived from an EMBL/GenBank/DDBJ whole genome shotgun (WGS) entry which is preliminary data.</text>
</comment>
<feature type="non-terminal residue" evidence="2">
    <location>
        <position position="199"/>
    </location>
</feature>
<keyword evidence="3" id="KW-1185">Reference proteome</keyword>
<protein>
    <submittedName>
        <fullName evidence="2">Uncharacterized protein</fullName>
    </submittedName>
</protein>
<evidence type="ECO:0000256" key="1">
    <source>
        <dbReference type="SAM" id="MobiDB-lite"/>
    </source>
</evidence>
<proteinExistence type="predicted"/>
<dbReference type="OrthoDB" id="6623596at2759"/>
<evidence type="ECO:0000313" key="2">
    <source>
        <dbReference type="EMBL" id="KAF0762632.1"/>
    </source>
</evidence>
<dbReference type="EMBL" id="VUJU01002086">
    <property type="protein sequence ID" value="KAF0762632.1"/>
    <property type="molecule type" value="Genomic_DNA"/>
</dbReference>
<reference evidence="2 3" key="1">
    <citation type="submission" date="2019-08" db="EMBL/GenBank/DDBJ databases">
        <title>Whole genome of Aphis craccivora.</title>
        <authorList>
            <person name="Voronova N.V."/>
            <person name="Shulinski R.S."/>
            <person name="Bandarenka Y.V."/>
            <person name="Zhorov D.G."/>
            <person name="Warner D."/>
        </authorList>
    </citation>
    <scope>NUCLEOTIDE SEQUENCE [LARGE SCALE GENOMIC DNA]</scope>
    <source>
        <strain evidence="2">180601</strain>
        <tissue evidence="2">Whole Body</tissue>
    </source>
</reference>
<name>A0A6G0YWZ2_APHCR</name>
<organism evidence="2 3">
    <name type="scientific">Aphis craccivora</name>
    <name type="common">Cowpea aphid</name>
    <dbReference type="NCBI Taxonomy" id="307492"/>
    <lineage>
        <taxon>Eukaryota</taxon>
        <taxon>Metazoa</taxon>
        <taxon>Ecdysozoa</taxon>
        <taxon>Arthropoda</taxon>
        <taxon>Hexapoda</taxon>
        <taxon>Insecta</taxon>
        <taxon>Pterygota</taxon>
        <taxon>Neoptera</taxon>
        <taxon>Paraneoptera</taxon>
        <taxon>Hemiptera</taxon>
        <taxon>Sternorrhyncha</taxon>
        <taxon>Aphidomorpha</taxon>
        <taxon>Aphidoidea</taxon>
        <taxon>Aphididae</taxon>
        <taxon>Aphidini</taxon>
        <taxon>Aphis</taxon>
        <taxon>Aphis</taxon>
    </lineage>
</organism>
<feature type="region of interest" description="Disordered" evidence="1">
    <location>
        <begin position="173"/>
        <end position="199"/>
    </location>
</feature>
<dbReference type="Proteomes" id="UP000478052">
    <property type="component" value="Unassembled WGS sequence"/>
</dbReference>
<gene>
    <name evidence="2" type="ORF">FWK35_00008241</name>
</gene>
<evidence type="ECO:0000313" key="3">
    <source>
        <dbReference type="Proteomes" id="UP000478052"/>
    </source>
</evidence>
<dbReference type="AlphaFoldDB" id="A0A6G0YWZ2"/>
<accession>A0A6G0YWZ2</accession>
<sequence length="199" mass="22549">MGTVVTFKSMADKSQQMSSESCVKRDEKNTILSIIESDESYMSTEEYSSNSPIVHKSCQLHTSTEFPKHLNWILSSANKLYGQSYCSNSTCHWCQCDENIVPVHKIEFAVMVLTSLVLKTRQWLERCLQYTNHQVVTQRSEIQFRLCAAVVETKYLVRELTFLAIDVNHTTGTADQSEGNESRSDDNDDCGGLSLTDQN</sequence>